<keyword evidence="2" id="KW-0812">Transmembrane</keyword>
<accession>A0A0J9SK22</accession>
<feature type="transmembrane region" description="Helical" evidence="2">
    <location>
        <begin position="415"/>
        <end position="435"/>
    </location>
</feature>
<feature type="compositionally biased region" description="Polar residues" evidence="1">
    <location>
        <begin position="130"/>
        <end position="146"/>
    </location>
</feature>
<protein>
    <recommendedName>
        <fullName evidence="5">Variable surface protein Vir18</fullName>
    </recommendedName>
</protein>
<evidence type="ECO:0000256" key="1">
    <source>
        <dbReference type="SAM" id="MobiDB-lite"/>
    </source>
</evidence>
<organism evidence="3 4">
    <name type="scientific">Plasmodium vivax India VII</name>
    <dbReference type="NCBI Taxonomy" id="1077284"/>
    <lineage>
        <taxon>Eukaryota</taxon>
        <taxon>Sar</taxon>
        <taxon>Alveolata</taxon>
        <taxon>Apicomplexa</taxon>
        <taxon>Aconoidasida</taxon>
        <taxon>Haemosporida</taxon>
        <taxon>Plasmodiidae</taxon>
        <taxon>Plasmodium</taxon>
        <taxon>Plasmodium (Plasmodium)</taxon>
    </lineage>
</organism>
<feature type="region of interest" description="Disordered" evidence="1">
    <location>
        <begin position="355"/>
        <end position="377"/>
    </location>
</feature>
<gene>
    <name evidence="3" type="ORF">PVIIG_06098</name>
</gene>
<dbReference type="EMBL" id="KQ234199">
    <property type="protein sequence ID" value="KMZ82382.1"/>
    <property type="molecule type" value="Genomic_DNA"/>
</dbReference>
<name>A0A0J9SK22_PLAVI</name>
<dbReference type="AlphaFoldDB" id="A0A0J9SK22"/>
<feature type="compositionally biased region" description="Low complexity" evidence="1">
    <location>
        <begin position="196"/>
        <end position="214"/>
    </location>
</feature>
<evidence type="ECO:0000313" key="4">
    <source>
        <dbReference type="Proteomes" id="UP000053562"/>
    </source>
</evidence>
<feature type="region of interest" description="Disordered" evidence="1">
    <location>
        <begin position="103"/>
        <end position="280"/>
    </location>
</feature>
<feature type="region of interest" description="Disordered" evidence="1">
    <location>
        <begin position="303"/>
        <end position="341"/>
    </location>
</feature>
<evidence type="ECO:0000313" key="3">
    <source>
        <dbReference type="EMBL" id="KMZ82382.1"/>
    </source>
</evidence>
<evidence type="ECO:0000256" key="2">
    <source>
        <dbReference type="SAM" id="Phobius"/>
    </source>
</evidence>
<proteinExistence type="predicted"/>
<keyword evidence="2" id="KW-1133">Transmembrane helix</keyword>
<reference evidence="3 4" key="1">
    <citation type="submission" date="2011-08" db="EMBL/GenBank/DDBJ databases">
        <title>The Genome Sequence of Plasmodium vivax India VII.</title>
        <authorList>
            <consortium name="The Broad Institute Genome Sequencing Platform"/>
            <consortium name="The Broad Institute Genome Sequencing Center for Infectious Disease"/>
            <person name="Neafsey D."/>
            <person name="Carlton J."/>
            <person name="Barnwell J."/>
            <person name="Collins W."/>
            <person name="Escalante A."/>
            <person name="Mullikin J."/>
            <person name="Saul A."/>
            <person name="Guigo R."/>
            <person name="Camara F."/>
            <person name="Young S.K."/>
            <person name="Zeng Q."/>
            <person name="Gargeya S."/>
            <person name="Fitzgerald M."/>
            <person name="Haas B."/>
            <person name="Abouelleil A."/>
            <person name="Alvarado L."/>
            <person name="Arachchi H.M."/>
            <person name="Berlin A."/>
            <person name="Brown A."/>
            <person name="Chapman S.B."/>
            <person name="Chen Z."/>
            <person name="Dunbar C."/>
            <person name="Freedman E."/>
            <person name="Gearin G."/>
            <person name="Gellesch M."/>
            <person name="Goldberg J."/>
            <person name="Griggs A."/>
            <person name="Gujja S."/>
            <person name="Heiman D."/>
            <person name="Howarth C."/>
            <person name="Larson L."/>
            <person name="Lui A."/>
            <person name="MacDonald P.J.P."/>
            <person name="Montmayeur A."/>
            <person name="Murphy C."/>
            <person name="Neiman D."/>
            <person name="Pearson M."/>
            <person name="Priest M."/>
            <person name="Roberts A."/>
            <person name="Saif S."/>
            <person name="Shea T."/>
            <person name="Shenoy N."/>
            <person name="Sisk P."/>
            <person name="Stolte C."/>
            <person name="Sykes S."/>
            <person name="Wortman J."/>
            <person name="Nusbaum C."/>
            <person name="Birren B."/>
        </authorList>
    </citation>
    <scope>NUCLEOTIDE SEQUENCE [LARGE SCALE GENOMIC DNA]</scope>
    <source>
        <strain evidence="3 4">India VII</strain>
    </source>
</reference>
<feature type="compositionally biased region" description="Polar residues" evidence="1">
    <location>
        <begin position="258"/>
        <end position="277"/>
    </location>
</feature>
<keyword evidence="2" id="KW-0472">Membrane</keyword>
<evidence type="ECO:0008006" key="5">
    <source>
        <dbReference type="Google" id="ProtNLM"/>
    </source>
</evidence>
<sequence>MSLWRFPSSRSTISAYGEFRKRDCINKYGIYKNDIDQQINNFNNSRHTPFRQKWEKLNNYIRKKNDEITVCVNEKYISADFYADESIKKFSERCPNASTCRYNPAPSVKKSRASQTETKTTCKGGVKCNKQLSSTQPANSKSQLSVSKEEPKAGGPQVHVSPEKIPKHANAQKSQEEIENVEAKQDIKPSGNSVGSEPETSEPNVNSNSSPSGESENKAQSLPVVVSPANNELGTGLIDSASKNTSEEESDLLVDNETAASHSNGHLNPVSNSSCPGDSTEKPIGTAYTCPRTADSAHCTEECPDEKATLGGGSHSEMVDNGGITASSLFSKGDNGDLAEQSPIHTQDVSFISSQIPDPDHKTSCREGASSTGNDNEMICSAEKGSELLTDNDNQLDIFSKFFEAISNKDHIIQASAPMGIVLLLALLFKYTPLWRVLTKKNRKKGVGVIEELNSVVQEPSIMDDERSIPFSYGAFEYSAFDQNSY</sequence>
<dbReference type="Proteomes" id="UP000053562">
    <property type="component" value="Unassembled WGS sequence"/>
</dbReference>